<dbReference type="AlphaFoldDB" id="A0A699KNQ8"/>
<protein>
    <submittedName>
        <fullName evidence="1">Zinc finger, CCHC-type</fullName>
    </submittedName>
</protein>
<organism evidence="1">
    <name type="scientific">Tanacetum cinerariifolium</name>
    <name type="common">Dalmatian daisy</name>
    <name type="synonym">Chrysanthemum cinerariifolium</name>
    <dbReference type="NCBI Taxonomy" id="118510"/>
    <lineage>
        <taxon>Eukaryota</taxon>
        <taxon>Viridiplantae</taxon>
        <taxon>Streptophyta</taxon>
        <taxon>Embryophyta</taxon>
        <taxon>Tracheophyta</taxon>
        <taxon>Spermatophyta</taxon>
        <taxon>Magnoliopsida</taxon>
        <taxon>eudicotyledons</taxon>
        <taxon>Gunneridae</taxon>
        <taxon>Pentapetalae</taxon>
        <taxon>asterids</taxon>
        <taxon>campanulids</taxon>
        <taxon>Asterales</taxon>
        <taxon>Asteraceae</taxon>
        <taxon>Asteroideae</taxon>
        <taxon>Anthemideae</taxon>
        <taxon>Anthemidinae</taxon>
        <taxon>Tanacetum</taxon>
    </lineage>
</organism>
<accession>A0A699KNQ8</accession>
<reference evidence="1" key="1">
    <citation type="journal article" date="2019" name="Sci. Rep.">
        <title>Draft genome of Tanacetum cinerariifolium, the natural source of mosquito coil.</title>
        <authorList>
            <person name="Yamashiro T."/>
            <person name="Shiraishi A."/>
            <person name="Satake H."/>
            <person name="Nakayama K."/>
        </authorList>
    </citation>
    <scope>NUCLEOTIDE SEQUENCE</scope>
</reference>
<comment type="caution">
    <text evidence="1">The sequence shown here is derived from an EMBL/GenBank/DDBJ whole genome shotgun (WGS) entry which is preliminary data.</text>
</comment>
<evidence type="ECO:0000313" key="1">
    <source>
        <dbReference type="EMBL" id="GFA97934.1"/>
    </source>
</evidence>
<name>A0A699KNQ8_TANCI</name>
<proteinExistence type="predicted"/>
<sequence>MASLMFFGSVRITEGIVDRMYAYLTNLHDETMAPLVDMTIAQKNRGTLAALSIIRAASTSVPFCLLTTPFGSVRTILMKLNLHEQTLPKNNAPALYAIQAGNVQKVNKHKNYNPKWLLGDKIMGRTKNKQAYAPKPKIPPLAKRENPAKDSICHECGETRRWKRNCPQYLAELLKKKKNAASRAGGSGIFVIKLNTILNRSWIYDTGCGTHICNTTQGLRASRKLKPRALSLYVGNGQREALKAIDIFIFVPRVDYRFF</sequence>
<gene>
    <name evidence="1" type="ORF">Tci_669906</name>
</gene>
<dbReference type="EMBL" id="BKCJ010526459">
    <property type="protein sequence ID" value="GFA97934.1"/>
    <property type="molecule type" value="Genomic_DNA"/>
</dbReference>